<dbReference type="InterPro" id="IPR012349">
    <property type="entry name" value="Split_barrel_FMN-bd"/>
</dbReference>
<protein>
    <submittedName>
        <fullName evidence="2">FMN-binding negative transcriptional regulator</fullName>
    </submittedName>
</protein>
<organism evidence="2 3">
    <name type="scientific">Bacillus carboniphilus</name>
    <dbReference type="NCBI Taxonomy" id="86663"/>
    <lineage>
        <taxon>Bacteria</taxon>
        <taxon>Bacillati</taxon>
        <taxon>Bacillota</taxon>
        <taxon>Bacilli</taxon>
        <taxon>Bacillales</taxon>
        <taxon>Bacillaceae</taxon>
        <taxon>Bacillus</taxon>
    </lineage>
</organism>
<accession>A0ABY9JS96</accession>
<dbReference type="PIRSF" id="PIRSF010372">
    <property type="entry name" value="PaiB"/>
    <property type="match status" value="1"/>
</dbReference>
<dbReference type="Gene3D" id="2.30.110.10">
    <property type="entry name" value="Electron Transport, Fmn-binding Protein, Chain A"/>
    <property type="match status" value="1"/>
</dbReference>
<dbReference type="PANTHER" id="PTHR35802">
    <property type="entry name" value="PROTEASE SYNTHASE AND SPORULATION PROTEIN PAI 2"/>
    <property type="match status" value="1"/>
</dbReference>
<gene>
    <name evidence="2" type="ORF">LC087_16350</name>
</gene>
<keyword evidence="3" id="KW-1185">Reference proteome</keyword>
<evidence type="ECO:0000313" key="2">
    <source>
        <dbReference type="EMBL" id="WLR42276.1"/>
    </source>
</evidence>
<dbReference type="InterPro" id="IPR007396">
    <property type="entry name" value="TR_PAI2-type"/>
</dbReference>
<dbReference type="Proteomes" id="UP001197974">
    <property type="component" value="Chromosome"/>
</dbReference>
<keyword evidence="1" id="KW-0175">Coiled coil</keyword>
<dbReference type="RefSeq" id="WP_226542627.1">
    <property type="nucleotide sequence ID" value="NZ_CP129013.1"/>
</dbReference>
<dbReference type="Pfam" id="PF04299">
    <property type="entry name" value="FMN_bind_2"/>
    <property type="match status" value="1"/>
</dbReference>
<sequence length="204" mass="23531">MYIPKHFQLNDQELIDDMIKEYSFATLISQHDGAPFATHLPLLFNKDDQCLYGHFARANKQWQDITNQQVLVIFQGPHSYISPSWQSETNDVPTWNYISIHIYGTVDLIKDEETVKDILTSSVTKYENPNSGYHLRNLDPNYLRGMQKGIVTIKINITKMEAKAKLGQNDTIEQQKQIINGLENTLEENNQKVAELMKRVLGFS</sequence>
<reference evidence="2 3" key="1">
    <citation type="submission" date="2023-06" db="EMBL/GenBank/DDBJ databases">
        <title>Five Gram-positive bacteria isolated from mangrove sediments in Shenzhen, Guangdong, China.</title>
        <authorList>
            <person name="Yu S."/>
            <person name="Zheng W."/>
            <person name="Huang Y."/>
        </authorList>
    </citation>
    <scope>NUCLEOTIDE SEQUENCE [LARGE SCALE GENOMIC DNA]</scope>
    <source>
        <strain evidence="2 3">SaN35-3</strain>
    </source>
</reference>
<evidence type="ECO:0000256" key="1">
    <source>
        <dbReference type="SAM" id="Coils"/>
    </source>
</evidence>
<proteinExistence type="predicted"/>
<dbReference type="PANTHER" id="PTHR35802:SF1">
    <property type="entry name" value="PROTEASE SYNTHASE AND SPORULATION PROTEIN PAI 2"/>
    <property type="match status" value="1"/>
</dbReference>
<name>A0ABY9JS96_9BACI</name>
<dbReference type="EMBL" id="CP129013">
    <property type="protein sequence ID" value="WLR42276.1"/>
    <property type="molecule type" value="Genomic_DNA"/>
</dbReference>
<evidence type="ECO:0000313" key="3">
    <source>
        <dbReference type="Proteomes" id="UP001197974"/>
    </source>
</evidence>
<dbReference type="SUPFAM" id="SSF50475">
    <property type="entry name" value="FMN-binding split barrel"/>
    <property type="match status" value="1"/>
</dbReference>
<feature type="coiled-coil region" evidence="1">
    <location>
        <begin position="172"/>
        <end position="199"/>
    </location>
</feature>